<keyword evidence="2" id="KW-0812">Transmembrane</keyword>
<evidence type="ECO:0000259" key="5">
    <source>
        <dbReference type="Pfam" id="PF04357"/>
    </source>
</evidence>
<keyword evidence="7" id="KW-1185">Reference proteome</keyword>
<dbReference type="EMBL" id="QKTW01000003">
    <property type="protein sequence ID" value="PZF74497.1"/>
    <property type="molecule type" value="Genomic_DNA"/>
</dbReference>
<dbReference type="InterPro" id="IPR007452">
    <property type="entry name" value="TamB_C"/>
</dbReference>
<name>A0A2W2BF25_9BACT</name>
<comment type="caution">
    <text evidence="6">The sequence shown here is derived from an EMBL/GenBank/DDBJ whole genome shotgun (WGS) entry which is preliminary data.</text>
</comment>
<dbReference type="PANTHER" id="PTHR36985:SF1">
    <property type="entry name" value="TRANSLOCATION AND ASSEMBLY MODULE SUBUNIT TAMB"/>
    <property type="match status" value="1"/>
</dbReference>
<gene>
    <name evidence="6" type="ORF">DN068_02660</name>
</gene>
<dbReference type="GO" id="GO:0009306">
    <property type="term" value="P:protein secretion"/>
    <property type="evidence" value="ECO:0007669"/>
    <property type="project" value="InterPro"/>
</dbReference>
<evidence type="ECO:0000256" key="1">
    <source>
        <dbReference type="ARBA" id="ARBA00004167"/>
    </source>
</evidence>
<dbReference type="Pfam" id="PF04357">
    <property type="entry name" value="TamB"/>
    <property type="match status" value="1"/>
</dbReference>
<organism evidence="6 7">
    <name type="scientific">Taibaiella soli</name>
    <dbReference type="NCBI Taxonomy" id="1649169"/>
    <lineage>
        <taxon>Bacteria</taxon>
        <taxon>Pseudomonadati</taxon>
        <taxon>Bacteroidota</taxon>
        <taxon>Chitinophagia</taxon>
        <taxon>Chitinophagales</taxon>
        <taxon>Chitinophagaceae</taxon>
        <taxon>Taibaiella</taxon>
    </lineage>
</organism>
<protein>
    <recommendedName>
        <fullName evidence="5">Translocation and assembly module TamB C-terminal domain-containing protein</fullName>
    </recommendedName>
</protein>
<dbReference type="GO" id="GO:0005886">
    <property type="term" value="C:plasma membrane"/>
    <property type="evidence" value="ECO:0007669"/>
    <property type="project" value="InterPro"/>
</dbReference>
<feature type="domain" description="Translocation and assembly module TamB C-terminal" evidence="5">
    <location>
        <begin position="1080"/>
        <end position="1535"/>
    </location>
</feature>
<evidence type="ECO:0000256" key="2">
    <source>
        <dbReference type="ARBA" id="ARBA00022692"/>
    </source>
</evidence>
<evidence type="ECO:0000256" key="4">
    <source>
        <dbReference type="ARBA" id="ARBA00023136"/>
    </source>
</evidence>
<sequence>MTPVQNFLVSKATEVLSRKLKTRVEIRHVRVDFLNHVLLEGIYIQDHQQDTLLYADLVQTRITDWFFLKKEVPVISYVGLHGAYANLYRKKNSAEWNYQFIIDAFSGPKKSTGKKSDFEIDLKKVDLKNVRFRMDDAWEGVNMDFDVGSLDVDADKVDLKKKLLDVNNIDLKQFSMVYYDYEAGKPKDPNRKKKKKEIDTTAFNTGNWLVSLKKLQLDDCAFHFKSDEDIPAINEFDPAHMDITGINIDVRNIHILKDTIRGRMYHLAAKERCGIEIKDFKAAITVSPNASICDSLYLETNHSKLQNYYAMHYTRFPDFTDYIEKVIMVGRLKNATVDARDVAYFAPQLRKLYPATLKVSGSAVGTVADLKAKDLDVTDGTSTIKGDLSMKGLPDIYTTFIDFDNGEIMTSGQAILKYAPELKQNPNVDVQSLKYAYFKGSYKGYLENFATSGTLTTNLGTIVSDIKLSLPDSKKKTASYAGTIKGDKINAGVFFRQPDLGTMTFNATVNGSDFDPHNAHVNINTTFAQLYYHQYNYTNITAEGVLAKKQFTGQLLVDDPNLALAFNGNIDFSQPLPVIKATANLLKSNLHALHLTKDSIMASADFDLNSTGNTIDNFLGSAKLYNINVIRNKNRLDLDSVYINSSAYDDTKTFTLQSNDITAHIVGKYELSKLPPSLQYYLAGYLPAYIKKPKNAAPNQIISFDVTTRDVDNLLSVVVPQLRNFNNATIIGSLNTTTQELILNAQIPEGHIDNVALGHIEINATGNYQQLSVKTDIAAVVVSDSLVNVSLNANATLGNDSLRFNIVTSSPLSYGTAIINGHAYAYNDSLYLNILPSEFYLGQNKWQIDGDNRIVFAKKYLDIDNLHLHSGFQELMVNTQSTPQSQEMSAEVKNLDLATLGGIAGLSAYQPDGRLTGNITVRDLFTKTYATANLLATDLKLGADTVGEVHIIGNYDAVKKQIELQQETGIYNGNASLTANGIFSLDSAHYQALNGQIKFNHASLAWISPFVTGLMSDLGGYADGSVQIKGTSLQPDISGQIKLDSASLHVDYLGTNYTIPTGVIDVNNQGIKSDQLTLYDQHGGQAIFKGGVTHDHLRNFKFAMSASSSSFEVLNLRDFENANFYGQVLADFSLRATGPFDDITLSVRGAASKPSHLYIPITTTGNTGSYSYVSFQTYGNDQTIVKKKKGIKYNISIDAQMTDNLETTMILDPATGDEINAKGNGSLNIRIASNADMSITGAYVIDEGDYTFTFRQLFFKRKFIINRGSSIVFTGPVTRLNLDIEGTYRTMARLYDLLSEQEQQNQMIPSSELADAKTAQNVDVILHMKGSLQKPELTFKLELPEKRSVGTYAYTKLERINQNDRELFDQVASLLLVGTFIPPEGLIGTTAKTGAINNMSEIISTTASSQLTNIVNKLLGDKSLAVELKYKNYNLSDPTVAGGINRNELRFGVRQSLFKERVIVEVGSIYDWGRPTSTNTSTSSALTLAGDFRVQYLVTEDGRLRLNGFRTNNFDVAVGSYITRAGVGISWRKTFDNMKEFFHGVQYSNYIQKQTDRKLMKIDSTTIKKAE</sequence>
<evidence type="ECO:0000313" key="6">
    <source>
        <dbReference type="EMBL" id="PZF74497.1"/>
    </source>
</evidence>
<dbReference type="Proteomes" id="UP000248745">
    <property type="component" value="Unassembled WGS sequence"/>
</dbReference>
<reference evidence="6 7" key="1">
    <citation type="submission" date="2018-06" db="EMBL/GenBank/DDBJ databases">
        <title>Mucibacter soli gen. nov., sp. nov., a new member of the family Chitinophagaceae producing mucin.</title>
        <authorList>
            <person name="Kim M.-K."/>
            <person name="Park S."/>
            <person name="Kim T.-S."/>
            <person name="Joung Y."/>
            <person name="Han J.-H."/>
            <person name="Kim S.B."/>
        </authorList>
    </citation>
    <scope>NUCLEOTIDE SEQUENCE [LARGE SCALE GENOMIC DNA]</scope>
    <source>
        <strain evidence="6 7">R1-15</strain>
    </source>
</reference>
<evidence type="ECO:0000256" key="3">
    <source>
        <dbReference type="ARBA" id="ARBA00022989"/>
    </source>
</evidence>
<comment type="subcellular location">
    <subcellularLocation>
        <location evidence="1">Membrane</location>
        <topology evidence="1">Single-pass membrane protein</topology>
    </subcellularLocation>
</comment>
<keyword evidence="3" id="KW-1133">Transmembrane helix</keyword>
<dbReference type="PANTHER" id="PTHR36985">
    <property type="entry name" value="TRANSLOCATION AND ASSEMBLY MODULE SUBUNIT TAMB"/>
    <property type="match status" value="1"/>
</dbReference>
<keyword evidence="4" id="KW-0472">Membrane</keyword>
<accession>A0A2W2BF25</accession>
<proteinExistence type="predicted"/>
<evidence type="ECO:0000313" key="7">
    <source>
        <dbReference type="Proteomes" id="UP000248745"/>
    </source>
</evidence>